<reference evidence="3" key="1">
    <citation type="journal article" date="2016" name="Genome Announc.">
        <title>Genome sequences of three species of Hanseniaspora isolated from spontaneous wine fermentations.</title>
        <authorList>
            <person name="Sternes P.R."/>
            <person name="Lee D."/>
            <person name="Kutyna D.R."/>
            <person name="Borneman A.R."/>
        </authorList>
    </citation>
    <scope>NUCLEOTIDE SEQUENCE [LARGE SCALE GENOMIC DNA]</scope>
    <source>
        <strain evidence="3">AWRI3580</strain>
    </source>
</reference>
<comment type="caution">
    <text evidence="2">The sequence shown here is derived from an EMBL/GenBank/DDBJ whole genome shotgun (WGS) entry which is preliminary data.</text>
</comment>
<dbReference type="AlphaFoldDB" id="A0A1E5RIS1"/>
<organism evidence="2 3">
    <name type="scientific">Hanseniaspora uvarum</name>
    <name type="common">Yeast</name>
    <name type="synonym">Kloeckera apiculata</name>
    <dbReference type="NCBI Taxonomy" id="29833"/>
    <lineage>
        <taxon>Eukaryota</taxon>
        <taxon>Fungi</taxon>
        <taxon>Dikarya</taxon>
        <taxon>Ascomycota</taxon>
        <taxon>Saccharomycotina</taxon>
        <taxon>Saccharomycetes</taxon>
        <taxon>Saccharomycodales</taxon>
        <taxon>Saccharomycodaceae</taxon>
        <taxon>Hanseniaspora</taxon>
    </lineage>
</organism>
<keyword evidence="1" id="KW-0472">Membrane</keyword>
<protein>
    <submittedName>
        <fullName evidence="2">Uncharacterized protein</fullName>
    </submittedName>
</protein>
<dbReference type="EMBL" id="LPNN01000005">
    <property type="protein sequence ID" value="OEJ86765.1"/>
    <property type="molecule type" value="Genomic_DNA"/>
</dbReference>
<proteinExistence type="predicted"/>
<keyword evidence="1" id="KW-1133">Transmembrane helix</keyword>
<keyword evidence="1" id="KW-0812">Transmembrane</keyword>
<sequence length="106" mass="12166">MALVSKTHKLRTVPVFGATILLTLSGIYFGKGYYEQSNFYKTSQRTDRIITQKIDESLIKEKDIITQSYKKDDKEILINGGLRATFVDTWNSNVEELTKTLVNWVS</sequence>
<evidence type="ECO:0000256" key="1">
    <source>
        <dbReference type="SAM" id="Phobius"/>
    </source>
</evidence>
<dbReference type="VEuPathDB" id="FungiDB:AWRI3580_g2829"/>
<feature type="transmembrane region" description="Helical" evidence="1">
    <location>
        <begin position="12"/>
        <end position="30"/>
    </location>
</feature>
<keyword evidence="3" id="KW-1185">Reference proteome</keyword>
<evidence type="ECO:0000313" key="3">
    <source>
        <dbReference type="Proteomes" id="UP000095358"/>
    </source>
</evidence>
<accession>A0A1E5RIS1</accession>
<gene>
    <name evidence="2" type="ORF">AWRI3580_g2829</name>
</gene>
<dbReference type="OrthoDB" id="10323241at2759"/>
<dbReference type="Proteomes" id="UP000095358">
    <property type="component" value="Unassembled WGS sequence"/>
</dbReference>
<evidence type="ECO:0000313" key="2">
    <source>
        <dbReference type="EMBL" id="OEJ86765.1"/>
    </source>
</evidence>
<name>A0A1E5RIS1_HANUV</name>